<feature type="chain" id="PRO_5012092170" description="Ecp2 effector protein domain-containing protein" evidence="1">
    <location>
        <begin position="20"/>
        <end position="189"/>
    </location>
</feature>
<dbReference type="AlphaFoldDB" id="A0A1L7WZH9"/>
<keyword evidence="1" id="KW-0732">Signal</keyword>
<proteinExistence type="predicted"/>
<organism evidence="2 3">
    <name type="scientific">Phialocephala subalpina</name>
    <dbReference type="NCBI Taxonomy" id="576137"/>
    <lineage>
        <taxon>Eukaryota</taxon>
        <taxon>Fungi</taxon>
        <taxon>Dikarya</taxon>
        <taxon>Ascomycota</taxon>
        <taxon>Pezizomycotina</taxon>
        <taxon>Leotiomycetes</taxon>
        <taxon>Helotiales</taxon>
        <taxon>Mollisiaceae</taxon>
        <taxon>Phialocephala</taxon>
        <taxon>Phialocephala fortinii species complex</taxon>
    </lineage>
</organism>
<dbReference type="Proteomes" id="UP000184330">
    <property type="component" value="Unassembled WGS sequence"/>
</dbReference>
<accession>A0A1L7WZH9</accession>
<name>A0A1L7WZH9_9HELO</name>
<dbReference type="EMBL" id="FJOG01000011">
    <property type="protein sequence ID" value="CZR58183.1"/>
    <property type="molecule type" value="Genomic_DNA"/>
</dbReference>
<evidence type="ECO:0000313" key="3">
    <source>
        <dbReference type="Proteomes" id="UP000184330"/>
    </source>
</evidence>
<evidence type="ECO:0000313" key="2">
    <source>
        <dbReference type="EMBL" id="CZR58183.1"/>
    </source>
</evidence>
<feature type="signal peptide" evidence="1">
    <location>
        <begin position="1"/>
        <end position="19"/>
    </location>
</feature>
<evidence type="ECO:0008006" key="4">
    <source>
        <dbReference type="Google" id="ProtNLM"/>
    </source>
</evidence>
<gene>
    <name evidence="2" type="ORF">PAC_08074</name>
</gene>
<sequence length="189" mass="20179">MHLLILTPLLLALASLSSAILVPLDLPNGLWTSGLQDDGTVITTSLSDPTLPAIITSNSNSTISTSERLARSAKIAKRRVDCWGTNLDHTGVDKAADSLTNWAGGGHDLCSPSPSGHNNWFGYIYNGVLVYYCIDQLTGCGNLNNADVRYALGQMDAKCRAYEASWFGWDDSASHEIVGKCLTGTAICT</sequence>
<keyword evidence="3" id="KW-1185">Reference proteome</keyword>
<reference evidence="2 3" key="1">
    <citation type="submission" date="2016-03" db="EMBL/GenBank/DDBJ databases">
        <authorList>
            <person name="Ploux O."/>
        </authorList>
    </citation>
    <scope>NUCLEOTIDE SEQUENCE [LARGE SCALE GENOMIC DNA]</scope>
    <source>
        <strain evidence="2 3">UAMH 11012</strain>
    </source>
</reference>
<dbReference type="OrthoDB" id="3768082at2759"/>
<protein>
    <recommendedName>
        <fullName evidence="4">Ecp2 effector protein domain-containing protein</fullName>
    </recommendedName>
</protein>
<evidence type="ECO:0000256" key="1">
    <source>
        <dbReference type="SAM" id="SignalP"/>
    </source>
</evidence>